<sequence>MAATIQFKTEKKSGWVSGYDLEKLLVEVKDKIFTNKKALTIVIQARANAPINTLIRLINVANQLDHKGVKVTLDFSGKTNKLLGYCETMGFFECLSDGVKLKSPNGINKVSRIKKSGNSYISINKISGSVHDKSLPKKLAAKITDKIPNITEEQRSELYIQFFLYLVN</sequence>
<dbReference type="AlphaFoldDB" id="A0A1H7I5V7"/>
<name>A0A1H7I5V7_9GAMM</name>
<dbReference type="Proteomes" id="UP000199297">
    <property type="component" value="Unassembled WGS sequence"/>
</dbReference>
<organism evidence="1 2">
    <name type="scientific">Colwellia chukchiensis</name>
    <dbReference type="NCBI Taxonomy" id="641665"/>
    <lineage>
        <taxon>Bacteria</taxon>
        <taxon>Pseudomonadati</taxon>
        <taxon>Pseudomonadota</taxon>
        <taxon>Gammaproteobacteria</taxon>
        <taxon>Alteromonadales</taxon>
        <taxon>Colwelliaceae</taxon>
        <taxon>Colwellia</taxon>
    </lineage>
</organism>
<accession>A0A1H7I5V7</accession>
<dbReference type="STRING" id="641665.GCA_002104455_00019"/>
<reference evidence="2" key="1">
    <citation type="submission" date="2016-10" db="EMBL/GenBank/DDBJ databases">
        <authorList>
            <person name="Varghese N."/>
            <person name="Submissions S."/>
        </authorList>
    </citation>
    <scope>NUCLEOTIDE SEQUENCE [LARGE SCALE GENOMIC DNA]</scope>
    <source>
        <strain evidence="2">CGMCC 1.9127</strain>
    </source>
</reference>
<gene>
    <name evidence="1" type="ORF">SAMN05216262_101687</name>
</gene>
<protein>
    <submittedName>
        <fullName evidence="1">Uncharacterized protein</fullName>
    </submittedName>
</protein>
<dbReference type="EMBL" id="FOBI01000001">
    <property type="protein sequence ID" value="SEK56840.1"/>
    <property type="molecule type" value="Genomic_DNA"/>
</dbReference>
<keyword evidence="2" id="KW-1185">Reference proteome</keyword>
<evidence type="ECO:0000313" key="2">
    <source>
        <dbReference type="Proteomes" id="UP000199297"/>
    </source>
</evidence>
<evidence type="ECO:0000313" key="1">
    <source>
        <dbReference type="EMBL" id="SEK56840.1"/>
    </source>
</evidence>
<dbReference type="RefSeq" id="WP_085282024.1">
    <property type="nucleotide sequence ID" value="NZ_FOBI01000001.1"/>
</dbReference>
<proteinExistence type="predicted"/>